<gene>
    <name evidence="1" type="ORF">E5676_scaffold469G00120</name>
</gene>
<evidence type="ECO:0000313" key="2">
    <source>
        <dbReference type="Proteomes" id="UP000321947"/>
    </source>
</evidence>
<name>A0A5D3BHH0_CUCMM</name>
<proteinExistence type="predicted"/>
<dbReference type="EMBL" id="SSTD01018683">
    <property type="protein sequence ID" value="TYJ97628.1"/>
    <property type="molecule type" value="Genomic_DNA"/>
</dbReference>
<accession>A0A5D3BHH0</accession>
<dbReference type="Proteomes" id="UP000321947">
    <property type="component" value="Unassembled WGS sequence"/>
</dbReference>
<comment type="caution">
    <text evidence="1">The sequence shown here is derived from an EMBL/GenBank/DDBJ whole genome shotgun (WGS) entry which is preliminary data.</text>
</comment>
<dbReference type="InterPro" id="IPR043459">
    <property type="entry name" value="NFD6/NOXY2-like"/>
</dbReference>
<dbReference type="PANTHER" id="PTHR33156:SF48">
    <property type="entry name" value="PROTEIN NUCLEAR FUSION DEFECTIVE 6, MITOCHONDRIAL"/>
    <property type="match status" value="1"/>
</dbReference>
<organism evidence="1 2">
    <name type="scientific">Cucumis melo var. makuwa</name>
    <name type="common">Oriental melon</name>
    <dbReference type="NCBI Taxonomy" id="1194695"/>
    <lineage>
        <taxon>Eukaryota</taxon>
        <taxon>Viridiplantae</taxon>
        <taxon>Streptophyta</taxon>
        <taxon>Embryophyta</taxon>
        <taxon>Tracheophyta</taxon>
        <taxon>Spermatophyta</taxon>
        <taxon>Magnoliopsida</taxon>
        <taxon>eudicotyledons</taxon>
        <taxon>Gunneridae</taxon>
        <taxon>Pentapetalae</taxon>
        <taxon>rosids</taxon>
        <taxon>fabids</taxon>
        <taxon>Cucurbitales</taxon>
        <taxon>Cucurbitaceae</taxon>
        <taxon>Benincaseae</taxon>
        <taxon>Cucumis</taxon>
    </lineage>
</organism>
<dbReference type="GO" id="GO:0005739">
    <property type="term" value="C:mitochondrion"/>
    <property type="evidence" value="ECO:0007669"/>
    <property type="project" value="TreeGrafter"/>
</dbReference>
<evidence type="ECO:0000313" key="1">
    <source>
        <dbReference type="EMBL" id="TYJ97628.1"/>
    </source>
</evidence>
<sequence>MASIGARSAFRSFSGSARRAAAHIGSQPKPSSTSPFRMATNKPLSHPTFRCAPVMSFCLESMMPFHSVSSSALMTSMLSISRHSCGWLPEGEVSSLLEGAGFIISYYFVAFTFCSSCDHSWLKKSVDQLAKDMKENTVSRRKEESGTSNVSVLKMKGKMEDMEVGSTVEHGTIDKSKYKMLEMPIFNGVNPES</sequence>
<protein>
    <submittedName>
        <fullName evidence="1">Protein NUCLEAR FUSION DEFECTIVE 6</fullName>
    </submittedName>
</protein>
<dbReference type="AlphaFoldDB" id="A0A5D3BHH0"/>
<reference evidence="1 2" key="1">
    <citation type="submission" date="2019-08" db="EMBL/GenBank/DDBJ databases">
        <title>Draft genome sequences of two oriental melons (Cucumis melo L. var makuwa).</title>
        <authorList>
            <person name="Kwon S.-Y."/>
        </authorList>
    </citation>
    <scope>NUCLEOTIDE SEQUENCE [LARGE SCALE GENOMIC DNA]</scope>
    <source>
        <strain evidence="2">cv. Chang Bougi</strain>
        <tissue evidence="1">Leaf</tissue>
    </source>
</reference>
<dbReference type="PANTHER" id="PTHR33156">
    <property type="entry name" value="OS02G0230000 PROTEIN"/>
    <property type="match status" value="1"/>
</dbReference>